<dbReference type="AlphaFoldDB" id="A0A8J5IID1"/>
<accession>A0A8J5IID1</accession>
<keyword evidence="2" id="KW-1185">Reference proteome</keyword>
<evidence type="ECO:0000313" key="1">
    <source>
        <dbReference type="EMBL" id="KAG6535789.1"/>
    </source>
</evidence>
<dbReference type="PANTHER" id="PTHR33600">
    <property type="entry name" value="PLASTID DIVISION PROTEIN PDV2"/>
    <property type="match status" value="1"/>
</dbReference>
<sequence length="369" mass="41104">MFDKSYAVGSENVRQELCLSGSGSTSKWQRMNITSDLCSCIHPQYTAIKFSWYSLSFGDRAVIRHRGKDSNPNPWFLLSASSSMKWEMEMEEVEAVLERIWDLHDKISDAIHANSRAHFLRSVKGCRGGRDLPPLVASAVDGGGDGVGKGGFVYVKDFRVDGEEEGSGIAEARSLNAIRSALENLEDELEFFHIYGLANLCTFNQIVQSQQRAERDAAITRLEQSRVILAMRLADHRGKRYKVIEDALAFVGDVHDMGQFLRPESQLGENLEGREKKPSMFMQAFLSSFAAAERSIRLVGFQGILANAAIFAVSMLAFLQLNQVACNGGNTQTRDPTSYRKRNERKCLLLDKSSTGSQSKHLDVTFARG</sequence>
<dbReference type="GO" id="GO:0010020">
    <property type="term" value="P:chloroplast fission"/>
    <property type="evidence" value="ECO:0007669"/>
    <property type="project" value="InterPro"/>
</dbReference>
<evidence type="ECO:0000313" key="2">
    <source>
        <dbReference type="Proteomes" id="UP000734854"/>
    </source>
</evidence>
<comment type="caution">
    <text evidence="1">The sequence shown here is derived from an EMBL/GenBank/DDBJ whole genome shotgun (WGS) entry which is preliminary data.</text>
</comment>
<gene>
    <name evidence="1" type="ORF">ZIOFF_000818</name>
</gene>
<evidence type="ECO:0008006" key="3">
    <source>
        <dbReference type="Google" id="ProtNLM"/>
    </source>
</evidence>
<organism evidence="1 2">
    <name type="scientific">Zingiber officinale</name>
    <name type="common">Ginger</name>
    <name type="synonym">Amomum zingiber</name>
    <dbReference type="NCBI Taxonomy" id="94328"/>
    <lineage>
        <taxon>Eukaryota</taxon>
        <taxon>Viridiplantae</taxon>
        <taxon>Streptophyta</taxon>
        <taxon>Embryophyta</taxon>
        <taxon>Tracheophyta</taxon>
        <taxon>Spermatophyta</taxon>
        <taxon>Magnoliopsida</taxon>
        <taxon>Liliopsida</taxon>
        <taxon>Zingiberales</taxon>
        <taxon>Zingiberaceae</taxon>
        <taxon>Zingiber</taxon>
    </lineage>
</organism>
<reference evidence="1 2" key="1">
    <citation type="submission" date="2020-08" db="EMBL/GenBank/DDBJ databases">
        <title>Plant Genome Project.</title>
        <authorList>
            <person name="Zhang R.-G."/>
        </authorList>
    </citation>
    <scope>NUCLEOTIDE SEQUENCE [LARGE SCALE GENOMIC DNA]</scope>
    <source>
        <tissue evidence="1">Rhizome</tissue>
    </source>
</reference>
<dbReference type="PANTHER" id="PTHR33600:SF4">
    <property type="entry name" value="PLASTID DIVISION PROTEIN PDV1"/>
    <property type="match status" value="1"/>
</dbReference>
<dbReference type="Proteomes" id="UP000734854">
    <property type="component" value="Unassembled WGS sequence"/>
</dbReference>
<dbReference type="InterPro" id="IPR038939">
    <property type="entry name" value="PDV1/PDV2"/>
</dbReference>
<name>A0A8J5IID1_ZINOF</name>
<proteinExistence type="predicted"/>
<protein>
    <recommendedName>
        <fullName evidence="3">Plastid division protein PDV1</fullName>
    </recommendedName>
</protein>
<dbReference type="EMBL" id="JACMSC010000001">
    <property type="protein sequence ID" value="KAG6535789.1"/>
    <property type="molecule type" value="Genomic_DNA"/>
</dbReference>